<protein>
    <recommendedName>
        <fullName evidence="7">TF-B3 domain-containing protein</fullName>
    </recommendedName>
</protein>
<evidence type="ECO:0000313" key="8">
    <source>
        <dbReference type="EMBL" id="KAK9948761.1"/>
    </source>
</evidence>
<accession>A0AAW1YJF0</accession>
<feature type="domain" description="TF-B3" evidence="7">
    <location>
        <begin position="47"/>
        <end position="99"/>
    </location>
</feature>
<dbReference type="InterPro" id="IPR003340">
    <property type="entry name" value="B3_DNA-bd"/>
</dbReference>
<keyword evidence="2" id="KW-0805">Transcription regulation</keyword>
<dbReference type="Pfam" id="PF02362">
    <property type="entry name" value="B3"/>
    <property type="match status" value="2"/>
</dbReference>
<dbReference type="InterPro" id="IPR015300">
    <property type="entry name" value="DNA-bd_pseudobarrel_sf"/>
</dbReference>
<feature type="domain" description="TF-B3" evidence="7">
    <location>
        <begin position="370"/>
        <end position="464"/>
    </location>
</feature>
<evidence type="ECO:0000256" key="3">
    <source>
        <dbReference type="ARBA" id="ARBA00023125"/>
    </source>
</evidence>
<comment type="caution">
    <text evidence="8">The sequence shown here is derived from an EMBL/GenBank/DDBJ whole genome shotgun (WGS) entry which is preliminary data.</text>
</comment>
<evidence type="ECO:0000256" key="5">
    <source>
        <dbReference type="ARBA" id="ARBA00023242"/>
    </source>
</evidence>
<dbReference type="PANTHER" id="PTHR31920:SF148">
    <property type="entry name" value="B3 DOMAIN-CONTAINING PROTEIN OS03G0621600"/>
    <property type="match status" value="1"/>
</dbReference>
<dbReference type="CDD" id="cd10017">
    <property type="entry name" value="B3_DNA"/>
    <property type="match status" value="2"/>
</dbReference>
<feature type="compositionally biased region" description="Basic residues" evidence="6">
    <location>
        <begin position="334"/>
        <end position="345"/>
    </location>
</feature>
<keyword evidence="3" id="KW-0238">DNA-binding</keyword>
<feature type="region of interest" description="Disordered" evidence="6">
    <location>
        <begin position="142"/>
        <end position="349"/>
    </location>
</feature>
<sequence length="468" mass="52620">MATTRKPSFFKLLLGDHFSSKLKIPGAFLRNFDGKVPEQCHLGVQARTWLVYVEKVDHKFYFQDGWQKFVHENGLKGGEILVFFYAGNSEFSVDIYGKNACKKMLGKAPREESDCLRSNYVGSSTEIDYSMKIPKMGEADDSSVEILDDFPPCPRRTGEKSSLTSHRPHKKNSTSSSGKNDFLVEKHVGGTSSKQRLVQQNPEILGRMHTDVDDDDKEDDEGEEDDDDCEEKEDDDDNETEADSESEDEDDDDNETEADSEDEDEDDEEEEENDEDEDNSDDSIEILDEFPPCPKGKTLGKSSLASGLPKRQIKSSKTKAQSNRRHAGGLSGTRKIKERKPRGPRKMPGIGELMALEKASNFKSKTVNPSFSIAMSPSYVKGSYVHLPHDFSNTHLNKQCLTISLRINESTWCAAIYKIRRTTRLQAGWSEFAHGNNLKKGDVCVFVLTDSSQFVFDVKVFRATEAAK</sequence>
<keyword evidence="5" id="KW-0539">Nucleus</keyword>
<keyword evidence="4" id="KW-0804">Transcription</keyword>
<feature type="compositionally biased region" description="Acidic residues" evidence="6">
    <location>
        <begin position="212"/>
        <end position="288"/>
    </location>
</feature>
<evidence type="ECO:0000256" key="1">
    <source>
        <dbReference type="ARBA" id="ARBA00004123"/>
    </source>
</evidence>
<comment type="subcellular location">
    <subcellularLocation>
        <location evidence="1">Nucleus</location>
    </subcellularLocation>
</comment>
<dbReference type="InterPro" id="IPR050655">
    <property type="entry name" value="Plant_B3_domain"/>
</dbReference>
<feature type="compositionally biased region" description="Polar residues" evidence="6">
    <location>
        <begin position="190"/>
        <end position="202"/>
    </location>
</feature>
<dbReference type="GO" id="GO:0003677">
    <property type="term" value="F:DNA binding"/>
    <property type="evidence" value="ECO:0007669"/>
    <property type="project" value="UniProtKB-KW"/>
</dbReference>
<evidence type="ECO:0000256" key="4">
    <source>
        <dbReference type="ARBA" id="ARBA00023163"/>
    </source>
</evidence>
<name>A0AAW1YJF0_RUBAR</name>
<dbReference type="PANTHER" id="PTHR31920">
    <property type="entry name" value="B3 DOMAIN-CONTAINING"/>
    <property type="match status" value="1"/>
</dbReference>
<dbReference type="Proteomes" id="UP001457282">
    <property type="component" value="Unassembled WGS sequence"/>
</dbReference>
<dbReference type="SMART" id="SM01019">
    <property type="entry name" value="B3"/>
    <property type="match status" value="2"/>
</dbReference>
<dbReference type="GO" id="GO:0005634">
    <property type="term" value="C:nucleus"/>
    <property type="evidence" value="ECO:0007669"/>
    <property type="project" value="UniProtKB-SubCell"/>
</dbReference>
<evidence type="ECO:0000259" key="7">
    <source>
        <dbReference type="PROSITE" id="PS50863"/>
    </source>
</evidence>
<dbReference type="AlphaFoldDB" id="A0AAW1YJF0"/>
<keyword evidence="9" id="KW-1185">Reference proteome</keyword>
<evidence type="ECO:0000256" key="6">
    <source>
        <dbReference type="SAM" id="MobiDB-lite"/>
    </source>
</evidence>
<gene>
    <name evidence="8" type="ORF">M0R45_004324</name>
</gene>
<proteinExistence type="predicted"/>
<evidence type="ECO:0000256" key="2">
    <source>
        <dbReference type="ARBA" id="ARBA00023015"/>
    </source>
</evidence>
<evidence type="ECO:0000313" key="9">
    <source>
        <dbReference type="Proteomes" id="UP001457282"/>
    </source>
</evidence>
<dbReference type="EMBL" id="JBEDUW010000001">
    <property type="protein sequence ID" value="KAK9948761.1"/>
    <property type="molecule type" value="Genomic_DNA"/>
</dbReference>
<organism evidence="8 9">
    <name type="scientific">Rubus argutus</name>
    <name type="common">Southern blackberry</name>
    <dbReference type="NCBI Taxonomy" id="59490"/>
    <lineage>
        <taxon>Eukaryota</taxon>
        <taxon>Viridiplantae</taxon>
        <taxon>Streptophyta</taxon>
        <taxon>Embryophyta</taxon>
        <taxon>Tracheophyta</taxon>
        <taxon>Spermatophyta</taxon>
        <taxon>Magnoliopsida</taxon>
        <taxon>eudicotyledons</taxon>
        <taxon>Gunneridae</taxon>
        <taxon>Pentapetalae</taxon>
        <taxon>rosids</taxon>
        <taxon>fabids</taxon>
        <taxon>Rosales</taxon>
        <taxon>Rosaceae</taxon>
        <taxon>Rosoideae</taxon>
        <taxon>Rosoideae incertae sedis</taxon>
        <taxon>Rubus</taxon>
    </lineage>
</organism>
<reference evidence="8 9" key="1">
    <citation type="journal article" date="2023" name="G3 (Bethesda)">
        <title>A chromosome-length genome assembly and annotation of blackberry (Rubus argutus, cv. 'Hillquist').</title>
        <authorList>
            <person name="Bruna T."/>
            <person name="Aryal R."/>
            <person name="Dudchenko O."/>
            <person name="Sargent D.J."/>
            <person name="Mead D."/>
            <person name="Buti M."/>
            <person name="Cavallini A."/>
            <person name="Hytonen T."/>
            <person name="Andres J."/>
            <person name="Pham M."/>
            <person name="Weisz D."/>
            <person name="Mascagni F."/>
            <person name="Usai G."/>
            <person name="Natali L."/>
            <person name="Bassil N."/>
            <person name="Fernandez G.E."/>
            <person name="Lomsadze A."/>
            <person name="Armour M."/>
            <person name="Olukolu B."/>
            <person name="Poorten T."/>
            <person name="Britton C."/>
            <person name="Davik J."/>
            <person name="Ashrafi H."/>
            <person name="Aiden E.L."/>
            <person name="Borodovsky M."/>
            <person name="Worthington M."/>
        </authorList>
    </citation>
    <scope>NUCLEOTIDE SEQUENCE [LARGE SCALE GENOMIC DNA]</scope>
    <source>
        <strain evidence="8">PI 553951</strain>
    </source>
</reference>
<dbReference type="SUPFAM" id="SSF101936">
    <property type="entry name" value="DNA-binding pseudobarrel domain"/>
    <property type="match status" value="2"/>
</dbReference>
<dbReference type="PROSITE" id="PS50863">
    <property type="entry name" value="B3"/>
    <property type="match status" value="2"/>
</dbReference>
<feature type="compositionally biased region" description="Basic residues" evidence="6">
    <location>
        <begin position="311"/>
        <end position="327"/>
    </location>
</feature>
<dbReference type="Gene3D" id="2.40.330.10">
    <property type="entry name" value="DNA-binding pseudobarrel domain"/>
    <property type="match status" value="2"/>
</dbReference>